<name>A0A238H8B2_9BURK</name>
<dbReference type="Proteomes" id="UP000198460">
    <property type="component" value="Unassembled WGS sequence"/>
</dbReference>
<gene>
    <name evidence="1" type="ORF">BSIN_4388</name>
</gene>
<dbReference type="EMBL" id="FXAN01000075">
    <property type="protein sequence ID" value="SMG01508.1"/>
    <property type="molecule type" value="Genomic_DNA"/>
</dbReference>
<sequence length="85" mass="8773">MQELNQQEIAYVSGGYYNGNSIFDAIGNLSATVGQVGETLGNVLTLGLGAPIGKLAYSIGEVVTTSFVNLGNGLLNVLGIPANHY</sequence>
<reference evidence="1 2" key="1">
    <citation type="submission" date="2017-04" db="EMBL/GenBank/DDBJ databases">
        <authorList>
            <person name="Afonso C.L."/>
            <person name="Miller P.J."/>
            <person name="Scott M.A."/>
            <person name="Spackman E."/>
            <person name="Goraichik I."/>
            <person name="Dimitrov K.M."/>
            <person name="Suarez D.L."/>
            <person name="Swayne D.E."/>
        </authorList>
    </citation>
    <scope>NUCLEOTIDE SEQUENCE [LARGE SCALE GENOMIC DNA]</scope>
    <source>
        <strain evidence="1">LMG 28154</strain>
    </source>
</reference>
<evidence type="ECO:0000313" key="1">
    <source>
        <dbReference type="EMBL" id="SMG01508.1"/>
    </source>
</evidence>
<protein>
    <submittedName>
        <fullName evidence="1">Uncharacterized protein</fullName>
    </submittedName>
</protein>
<organism evidence="1 2">
    <name type="scientific">Burkholderia singularis</name>
    <dbReference type="NCBI Taxonomy" id="1503053"/>
    <lineage>
        <taxon>Bacteria</taxon>
        <taxon>Pseudomonadati</taxon>
        <taxon>Pseudomonadota</taxon>
        <taxon>Betaproteobacteria</taxon>
        <taxon>Burkholderiales</taxon>
        <taxon>Burkholderiaceae</taxon>
        <taxon>Burkholderia</taxon>
        <taxon>pseudomallei group</taxon>
    </lineage>
</organism>
<proteinExistence type="predicted"/>
<dbReference type="RefSeq" id="WP_089341348.1">
    <property type="nucleotide sequence ID" value="NZ_FXAN01000075.1"/>
</dbReference>
<dbReference type="AlphaFoldDB" id="A0A238H8B2"/>
<accession>A0A238H8B2</accession>
<evidence type="ECO:0000313" key="2">
    <source>
        <dbReference type="Proteomes" id="UP000198460"/>
    </source>
</evidence>